<gene>
    <name evidence="3" type="ORF">ACFOOI_04595</name>
</gene>
<sequence length="997" mass="114868">MKIKILILHLVFLPFLSFSQNTLSYTALEAYYNNGVELFEKKAYAASRKEFRDYISKSEKSLNPNKFNIANAEYYSALSSLYSKSKDADIEVERFVIKNPDHPKSQLIFADLAQSFFDKKDYANAIKYYEKSLQFRNDNIDTYELRYQLGLAYYLSNDFKKALKEFDYVKSTVAPNSINAAYYSAVINFQNENYDVALSDLKRVENVNPYKIEVPNWIAQILYRQKKYADLLEYTEPIIANPNGRKIDELTLLTAEVNFFENRFERAAAYYEKFKGFRRGSVSDQVTFRHAYSLYKVESYTKSAELFKLIASQNSELGQQSAYYLGIASLRSADLNSALAAFEVAKKLEFDKDIQEEAAYNLIKVLVEKANNQQAILELQAYLKKYPSGKYVDESNELLSEILFETNNYLSAITYIEGLNRRTPKIEAAYQKLTFNQGVVDFNTEKFESAINYFNKSINKPLDKSLEQDAKFWKAEASYQLEKPETEELYRELLGSSNTEYRLKSQYNLGYLFYNQKNYKKARTYFQEFITASSSYSKLRQNSEDALVRLADCALIEKDYTLALKYYNQALSQNKTDKDYALYQKGLCLKYLDRDSEAQAVFEQFVKQYGSSRLIDDALYQNAVMEMDKSKYENAIAILTDLLRKKPNSPLVPQVLLKRALSFANVGSNDRAIGDYKLIINKFSNTSYAEEALLGLRESLNSENRSEEFFEIAEQFRKSNPGANSVVNLQFDSAKDLYYAEKYEKAISAFKNYIKTYPTSSNLPEANFLIAESNYILKNLNEALKYYQIIIENNQIDYLSKSAARSAGIQVENEQYNDAIKNYLNVLSSTSNQREILLAWEGLVKSYYFTGNYDKCIEYAEKIKTEGGSTVIGAANRATLYIGKSYMQKKNNVKAKEEFEKVISMAKDVNGAEAKYFIADMEYKSGAYDESIKTLQSLANDFSDFVYWYEKSFMLIVDNYIAKKDIFMAKATLNSIIENSDNPQTVEAAKQKLKGIK</sequence>
<dbReference type="PANTHER" id="PTHR12558">
    <property type="entry name" value="CELL DIVISION CYCLE 16,23,27"/>
    <property type="match status" value="1"/>
</dbReference>
<dbReference type="Pfam" id="PF13181">
    <property type="entry name" value="TPR_8"/>
    <property type="match status" value="1"/>
</dbReference>
<dbReference type="Proteomes" id="UP001595616">
    <property type="component" value="Unassembled WGS sequence"/>
</dbReference>
<dbReference type="Pfam" id="PF13432">
    <property type="entry name" value="TPR_16"/>
    <property type="match status" value="2"/>
</dbReference>
<dbReference type="SUPFAM" id="SSF48452">
    <property type="entry name" value="TPR-like"/>
    <property type="match status" value="4"/>
</dbReference>
<dbReference type="Pfam" id="PF13174">
    <property type="entry name" value="TPR_6"/>
    <property type="match status" value="1"/>
</dbReference>
<feature type="repeat" description="TPR" evidence="1">
    <location>
        <begin position="106"/>
        <end position="139"/>
    </location>
</feature>
<evidence type="ECO:0000313" key="4">
    <source>
        <dbReference type="Proteomes" id="UP001595616"/>
    </source>
</evidence>
<dbReference type="SMART" id="SM00671">
    <property type="entry name" value="SEL1"/>
    <property type="match status" value="4"/>
</dbReference>
<evidence type="ECO:0000256" key="1">
    <source>
        <dbReference type="PROSITE-ProRule" id="PRU00339"/>
    </source>
</evidence>
<keyword evidence="4" id="KW-1185">Reference proteome</keyword>
<keyword evidence="2" id="KW-0732">Signal</keyword>
<reference evidence="4" key="1">
    <citation type="journal article" date="2019" name="Int. J. Syst. Evol. Microbiol.">
        <title>The Global Catalogue of Microorganisms (GCM) 10K type strain sequencing project: providing services to taxonomists for standard genome sequencing and annotation.</title>
        <authorList>
            <consortium name="The Broad Institute Genomics Platform"/>
            <consortium name="The Broad Institute Genome Sequencing Center for Infectious Disease"/>
            <person name="Wu L."/>
            <person name="Ma J."/>
        </authorList>
    </citation>
    <scope>NUCLEOTIDE SEQUENCE [LARGE SCALE GENOMIC DNA]</scope>
    <source>
        <strain evidence="4">CECT 7956</strain>
    </source>
</reference>
<evidence type="ECO:0000256" key="2">
    <source>
        <dbReference type="SAM" id="SignalP"/>
    </source>
</evidence>
<organism evidence="3 4">
    <name type="scientific">Lacihabitans lacunae</name>
    <dbReference type="NCBI Taxonomy" id="1028214"/>
    <lineage>
        <taxon>Bacteria</taxon>
        <taxon>Pseudomonadati</taxon>
        <taxon>Bacteroidota</taxon>
        <taxon>Cytophagia</taxon>
        <taxon>Cytophagales</taxon>
        <taxon>Leadbetterellaceae</taxon>
        <taxon>Lacihabitans</taxon>
    </lineage>
</organism>
<feature type="chain" id="PRO_5045730774" evidence="2">
    <location>
        <begin position="20"/>
        <end position="997"/>
    </location>
</feature>
<dbReference type="SUPFAM" id="SSF81901">
    <property type="entry name" value="HCP-like"/>
    <property type="match status" value="1"/>
</dbReference>
<dbReference type="EMBL" id="JBHRYQ010000001">
    <property type="protein sequence ID" value="MFC3809920.1"/>
    <property type="molecule type" value="Genomic_DNA"/>
</dbReference>
<protein>
    <submittedName>
        <fullName evidence="3">Tetratricopeptide repeat protein</fullName>
    </submittedName>
</protein>
<dbReference type="InterPro" id="IPR006597">
    <property type="entry name" value="Sel1-like"/>
</dbReference>
<comment type="caution">
    <text evidence="3">The sequence shown here is derived from an EMBL/GenBank/DDBJ whole genome shotgun (WGS) entry which is preliminary data.</text>
</comment>
<dbReference type="PANTHER" id="PTHR12558:SF13">
    <property type="entry name" value="CELL DIVISION CYCLE PROTEIN 27 HOMOLOG"/>
    <property type="match status" value="1"/>
</dbReference>
<dbReference type="RefSeq" id="WP_379835570.1">
    <property type="nucleotide sequence ID" value="NZ_JBHRYQ010000001.1"/>
</dbReference>
<feature type="repeat" description="TPR" evidence="1">
    <location>
        <begin position="503"/>
        <end position="536"/>
    </location>
</feature>
<accession>A0ABV7YUA0</accession>
<feature type="signal peptide" evidence="2">
    <location>
        <begin position="1"/>
        <end position="19"/>
    </location>
</feature>
<keyword evidence="1" id="KW-0802">TPR repeat</keyword>
<proteinExistence type="predicted"/>
<dbReference type="InterPro" id="IPR019734">
    <property type="entry name" value="TPR_rpt"/>
</dbReference>
<dbReference type="PROSITE" id="PS50005">
    <property type="entry name" value="TPR"/>
    <property type="match status" value="2"/>
</dbReference>
<dbReference type="Gene3D" id="1.25.40.10">
    <property type="entry name" value="Tetratricopeptide repeat domain"/>
    <property type="match status" value="9"/>
</dbReference>
<evidence type="ECO:0000313" key="3">
    <source>
        <dbReference type="EMBL" id="MFC3809920.1"/>
    </source>
</evidence>
<dbReference type="SMART" id="SM00028">
    <property type="entry name" value="TPR"/>
    <property type="match status" value="10"/>
</dbReference>
<name>A0ABV7YUA0_9BACT</name>
<dbReference type="InterPro" id="IPR011990">
    <property type="entry name" value="TPR-like_helical_dom_sf"/>
</dbReference>